<accession>A0A5S5MCZ8</accession>
<proteinExistence type="predicted"/>
<gene>
    <name evidence="1" type="ORF">FIM25_14295</name>
</gene>
<dbReference type="AlphaFoldDB" id="A0A5S5MCZ8"/>
<protein>
    <submittedName>
        <fullName evidence="1">Uncharacterized protein</fullName>
    </submittedName>
</protein>
<reference evidence="1 2" key="1">
    <citation type="submission" date="2019-06" db="EMBL/GenBank/DDBJ databases">
        <title>Desulfobotulus mexicanus sp. nov., a novel sulfate-reducing bacterium isolated from the sediment of an alkaline crater lake in Mexico.</title>
        <authorList>
            <person name="Hirschler-Rea A."/>
        </authorList>
    </citation>
    <scope>NUCLEOTIDE SEQUENCE [LARGE SCALE GENOMIC DNA]</scope>
    <source>
        <strain evidence="1 2">PAR22N</strain>
    </source>
</reference>
<keyword evidence="2" id="KW-1185">Reference proteome</keyword>
<comment type="caution">
    <text evidence="1">The sequence shown here is derived from an EMBL/GenBank/DDBJ whole genome shotgun (WGS) entry which is preliminary data.</text>
</comment>
<sequence length="81" mass="9010">MLQSKKNKGSHEGLHPVVPSQDLIAQHILIQNSNAIISWAQLYCKAPRLFVSDVAIVSDQSFEALCERSGKLSEPPQRQRA</sequence>
<name>A0A5S5MCZ8_9BACT</name>
<dbReference type="EMBL" id="VDMB01000025">
    <property type="protein sequence ID" value="TYT73571.1"/>
    <property type="molecule type" value="Genomic_DNA"/>
</dbReference>
<evidence type="ECO:0000313" key="2">
    <source>
        <dbReference type="Proteomes" id="UP000321899"/>
    </source>
</evidence>
<evidence type="ECO:0000313" key="1">
    <source>
        <dbReference type="EMBL" id="TYT73571.1"/>
    </source>
</evidence>
<organism evidence="1 2">
    <name type="scientific">Desulfobotulus mexicanus</name>
    <dbReference type="NCBI Taxonomy" id="2586642"/>
    <lineage>
        <taxon>Bacteria</taxon>
        <taxon>Pseudomonadati</taxon>
        <taxon>Thermodesulfobacteriota</taxon>
        <taxon>Desulfobacteria</taxon>
        <taxon>Desulfobacterales</taxon>
        <taxon>Desulfobacteraceae</taxon>
        <taxon>Desulfobotulus</taxon>
    </lineage>
</organism>
<dbReference type="RefSeq" id="WP_139450539.1">
    <property type="nucleotide sequence ID" value="NZ_VDMB01000025.1"/>
</dbReference>
<dbReference type="Proteomes" id="UP000321899">
    <property type="component" value="Unassembled WGS sequence"/>
</dbReference>